<name>A0AC35G137_9BILA</name>
<accession>A0AC35G137</accession>
<dbReference type="WBParaSite" id="PS1159_v2.g22894.t1">
    <property type="protein sequence ID" value="PS1159_v2.g22894.t1"/>
    <property type="gene ID" value="PS1159_v2.g22894"/>
</dbReference>
<protein>
    <submittedName>
        <fullName evidence="2">Uncharacterized protein</fullName>
    </submittedName>
</protein>
<organism evidence="1 2">
    <name type="scientific">Panagrolaimus sp. PS1159</name>
    <dbReference type="NCBI Taxonomy" id="55785"/>
    <lineage>
        <taxon>Eukaryota</taxon>
        <taxon>Metazoa</taxon>
        <taxon>Ecdysozoa</taxon>
        <taxon>Nematoda</taxon>
        <taxon>Chromadorea</taxon>
        <taxon>Rhabditida</taxon>
        <taxon>Tylenchina</taxon>
        <taxon>Panagrolaimomorpha</taxon>
        <taxon>Panagrolaimoidea</taxon>
        <taxon>Panagrolaimidae</taxon>
        <taxon>Panagrolaimus</taxon>
    </lineage>
</organism>
<reference evidence="2" key="1">
    <citation type="submission" date="2022-11" db="UniProtKB">
        <authorList>
            <consortium name="WormBaseParasite"/>
        </authorList>
    </citation>
    <scope>IDENTIFICATION</scope>
</reference>
<dbReference type="Proteomes" id="UP000887580">
    <property type="component" value="Unplaced"/>
</dbReference>
<proteinExistence type="predicted"/>
<evidence type="ECO:0000313" key="2">
    <source>
        <dbReference type="WBParaSite" id="PS1159_v2.g22894.t1"/>
    </source>
</evidence>
<evidence type="ECO:0000313" key="1">
    <source>
        <dbReference type="Proteomes" id="UP000887580"/>
    </source>
</evidence>
<sequence>MKEDSTDLQTLFYSKDIKAIEKRLVQLEKDHQLEKMLETLLMMCKKVKTNYALDACMIPFIRKYFSTLPSTRAKSIADELIDVCDAAHSLLATSSLLRHLTETVQLGNAQRFRDLVKTSFVQLHNSNRIIAEKSESADDLIIAIFEVLMFELNLLDNIDPEKLRDIWLQINEAQDSPIYYLATFIFYSALGLNEEALEAEIKLCKFESLIYPKFIEFCEPNLHIPLILFKVAGARILLDHLLEYYLLNDKIPHFCNLLFNVPELRNSFLPLIESTFFPSLLLKIWQNCLQKSTKRQTEFDKARFPQFDALIELLYSFRRSEETLVTNSQLFQEIFAKCTSVFSGFVFTKEMKATGFSYALTSMLDIIPSFTLNTKLLIISVMPFALSVPSTEEKAAELQKIYGHFLGDISSEHLSKVFADHECINSFLSSLIKSSAKESIQLRQTCSNIVAHFLHSDWTFLSALVKHLNGKTIDDIDIYKNLLLIFSKAVKYNNGIPRADTVICFKTWINVYQMESDGLKSKQFRPKKGLSKLYEILSNLLQMPNFLPENLSKQGSAVASIVFDLILIFMQTIRLCFLVEIEIGQNQKLIQNLLDYYLLTDNFGGISPTEHTRFVNTVISNGYTCGLKDYFVDVERLMKIVEISNDDSLIISIVKSLDKTGVEALKVQILERYPIAKLSANREVKTSVFGIFIALLQTRFVSIFEGIEDYIFDLFADSDCLSFNAMKFATAYMDVIRGNKHFGEFLSLFIFTASNILASQKFFPLSVAVLAEIKRSLSVTFFIKYVIDLPEKITILVDQFPIIGRLISKLIANLMKFRHLINEISGKEKYLIHDPIFTELLAYNDYYHKQLSNLTKQLVALKNSNITRQLPFVISNCLTGEREGNLPTYNLLSGCDEASISLMSTALPLIEKRRFGVMFPNFIESNRFTG</sequence>